<name>A0A183EF24_9BILA</name>
<evidence type="ECO:0000313" key="1">
    <source>
        <dbReference type="EMBL" id="VDN34097.1"/>
    </source>
</evidence>
<dbReference type="EMBL" id="UYRT01088751">
    <property type="protein sequence ID" value="VDN34097.1"/>
    <property type="molecule type" value="Genomic_DNA"/>
</dbReference>
<reference evidence="3" key="1">
    <citation type="submission" date="2016-06" db="UniProtKB">
        <authorList>
            <consortium name="WormBaseParasite"/>
        </authorList>
    </citation>
    <scope>IDENTIFICATION</scope>
</reference>
<dbReference type="AlphaFoldDB" id="A0A183EF24"/>
<sequence>MDEAKSLKAVNRVASLGFCFVIFKNYLSDSSNFWQISRDKAAELDKRLDSLLSGFPNFKSSIRSELRFLIAQGLSDSVT</sequence>
<organism evidence="3">
    <name type="scientific">Gongylonema pulchrum</name>
    <dbReference type="NCBI Taxonomy" id="637853"/>
    <lineage>
        <taxon>Eukaryota</taxon>
        <taxon>Metazoa</taxon>
        <taxon>Ecdysozoa</taxon>
        <taxon>Nematoda</taxon>
        <taxon>Chromadorea</taxon>
        <taxon>Rhabditida</taxon>
        <taxon>Spirurina</taxon>
        <taxon>Spiruromorpha</taxon>
        <taxon>Spiruroidea</taxon>
        <taxon>Gongylonematidae</taxon>
        <taxon>Gongylonema</taxon>
    </lineage>
</organism>
<reference evidence="1 2" key="2">
    <citation type="submission" date="2018-11" db="EMBL/GenBank/DDBJ databases">
        <authorList>
            <consortium name="Pathogen Informatics"/>
        </authorList>
    </citation>
    <scope>NUCLEOTIDE SEQUENCE [LARGE SCALE GENOMIC DNA]</scope>
</reference>
<keyword evidence="2" id="KW-1185">Reference proteome</keyword>
<proteinExistence type="predicted"/>
<evidence type="ECO:0000313" key="2">
    <source>
        <dbReference type="Proteomes" id="UP000271098"/>
    </source>
</evidence>
<protein>
    <submittedName>
        <fullName evidence="3">Four helix bundle protein</fullName>
    </submittedName>
</protein>
<gene>
    <name evidence="1" type="ORF">GPUH_LOCUS19567</name>
</gene>
<dbReference type="Proteomes" id="UP000271098">
    <property type="component" value="Unassembled WGS sequence"/>
</dbReference>
<dbReference type="WBParaSite" id="GPUH_0001959001-mRNA-1">
    <property type="protein sequence ID" value="GPUH_0001959001-mRNA-1"/>
    <property type="gene ID" value="GPUH_0001959001"/>
</dbReference>
<evidence type="ECO:0000313" key="3">
    <source>
        <dbReference type="WBParaSite" id="GPUH_0001959001-mRNA-1"/>
    </source>
</evidence>
<accession>A0A183EF24</accession>